<organism evidence="8 9">
    <name type="scientific">Teratosphaeria nubilosa</name>
    <dbReference type="NCBI Taxonomy" id="161662"/>
    <lineage>
        <taxon>Eukaryota</taxon>
        <taxon>Fungi</taxon>
        <taxon>Dikarya</taxon>
        <taxon>Ascomycota</taxon>
        <taxon>Pezizomycotina</taxon>
        <taxon>Dothideomycetes</taxon>
        <taxon>Dothideomycetidae</taxon>
        <taxon>Mycosphaerellales</taxon>
        <taxon>Teratosphaeriaceae</taxon>
        <taxon>Teratosphaeria</taxon>
    </lineage>
</organism>
<feature type="compositionally biased region" description="Basic and acidic residues" evidence="7">
    <location>
        <begin position="369"/>
        <end position="382"/>
    </location>
</feature>
<evidence type="ECO:0000256" key="2">
    <source>
        <dbReference type="ARBA" id="ARBA00005249"/>
    </source>
</evidence>
<accession>A0A6G1KXI1</accession>
<feature type="region of interest" description="Disordered" evidence="7">
    <location>
        <begin position="1"/>
        <end position="82"/>
    </location>
</feature>
<feature type="compositionally biased region" description="Basic and acidic residues" evidence="7">
    <location>
        <begin position="462"/>
        <end position="471"/>
    </location>
</feature>
<dbReference type="PANTHER" id="PTHR13011">
    <property type="entry name" value="TFIIF-ALPHA"/>
    <property type="match status" value="1"/>
</dbReference>
<comment type="subcellular location">
    <subcellularLocation>
        <location evidence="1">Nucleus</location>
    </subcellularLocation>
</comment>
<dbReference type="GO" id="GO:0006367">
    <property type="term" value="P:transcription initiation at RNA polymerase II promoter"/>
    <property type="evidence" value="ECO:0007669"/>
    <property type="project" value="InterPro"/>
</dbReference>
<keyword evidence="4" id="KW-0238">DNA-binding</keyword>
<feature type="compositionally biased region" description="Polar residues" evidence="7">
    <location>
        <begin position="481"/>
        <end position="492"/>
    </location>
</feature>
<evidence type="ECO:0000256" key="7">
    <source>
        <dbReference type="SAM" id="MobiDB-lite"/>
    </source>
</evidence>
<feature type="compositionally biased region" description="Basic and acidic residues" evidence="7">
    <location>
        <begin position="159"/>
        <end position="178"/>
    </location>
</feature>
<feature type="compositionally biased region" description="Acidic residues" evidence="7">
    <location>
        <begin position="341"/>
        <end position="368"/>
    </location>
</feature>
<comment type="similarity">
    <text evidence="2">Belongs to the TFIIF alpha subunit family.</text>
</comment>
<feature type="compositionally biased region" description="Acidic residues" evidence="7">
    <location>
        <begin position="436"/>
        <end position="461"/>
    </location>
</feature>
<dbReference type="GO" id="GO:0001096">
    <property type="term" value="F:TFIIF-class transcription factor complex binding"/>
    <property type="evidence" value="ECO:0007669"/>
    <property type="project" value="TreeGrafter"/>
</dbReference>
<gene>
    <name evidence="8" type="ORF">EJ03DRAFT_280211</name>
</gene>
<evidence type="ECO:0000256" key="1">
    <source>
        <dbReference type="ARBA" id="ARBA00004123"/>
    </source>
</evidence>
<dbReference type="GO" id="GO:0005674">
    <property type="term" value="C:transcription factor TFIIF complex"/>
    <property type="evidence" value="ECO:0007669"/>
    <property type="project" value="TreeGrafter"/>
</dbReference>
<dbReference type="Proteomes" id="UP000799436">
    <property type="component" value="Unassembled WGS sequence"/>
</dbReference>
<dbReference type="InterPro" id="IPR011039">
    <property type="entry name" value="TFIIF_interaction"/>
</dbReference>
<feature type="compositionally biased region" description="Low complexity" evidence="7">
    <location>
        <begin position="1"/>
        <end position="17"/>
    </location>
</feature>
<dbReference type="GO" id="GO:0016251">
    <property type="term" value="F:RNA polymerase II general transcription initiation factor activity"/>
    <property type="evidence" value="ECO:0007669"/>
    <property type="project" value="TreeGrafter"/>
</dbReference>
<keyword evidence="5" id="KW-0804">Transcription</keyword>
<dbReference type="SUPFAM" id="SSF50916">
    <property type="entry name" value="Rap30/74 interaction domains"/>
    <property type="match status" value="1"/>
</dbReference>
<dbReference type="InterPro" id="IPR008851">
    <property type="entry name" value="TFIIF-alpha"/>
</dbReference>
<evidence type="ECO:0000256" key="5">
    <source>
        <dbReference type="ARBA" id="ARBA00023163"/>
    </source>
</evidence>
<keyword evidence="9" id="KW-1185">Reference proteome</keyword>
<evidence type="ECO:0000256" key="3">
    <source>
        <dbReference type="ARBA" id="ARBA00023015"/>
    </source>
</evidence>
<evidence type="ECO:0000313" key="9">
    <source>
        <dbReference type="Proteomes" id="UP000799436"/>
    </source>
</evidence>
<feature type="region of interest" description="Disordered" evidence="7">
    <location>
        <begin position="316"/>
        <end position="604"/>
    </location>
</feature>
<keyword evidence="3" id="KW-0805">Transcription regulation</keyword>
<dbReference type="AlphaFoldDB" id="A0A6G1KXI1"/>
<feature type="compositionally biased region" description="Basic and acidic residues" evidence="7">
    <location>
        <begin position="493"/>
        <end position="509"/>
    </location>
</feature>
<sequence length="655" mass="73985">MSASPANAPSRPTSATPTGGGGAPVAMRKKPAANIFNPKKKPTRKPVPANSAVANGKVPVSGLQANGPTAANGVNAEHQDDPSTYKEYPIFISKQPGQAGLNYHAFRLQVHQKQANGQPVVISPWNQKDFQRPLRLFRKLAQEKQDKGEQSDAQPGENDQDRERREMQKQARQEEREATQALIAPSGDMGRRPTKKKPQKKVEDVYRNDMDAEQQKKSRLRYEEARPWHLEDFEGKSKWVGSYEEPMSYNHALFQLSEDGFEMVPVQKWYKMVRSDRLKLLDSERIERIMQSKAKIPRWLMRDKLEPKVDADGVLIRPKKLKKADSDEDEQKPAMKNEFSADVDEIDFEYGGEFQDDDEGLLFGDQEEADAKELERRLHQEMRQANLPDSAIKNEENEDYDKEEQKEREKAAEERRKQKKLRRRLKKREMRHEYESDSDDEDRYAESSDSEDSEEEREREEEERKREEAKKQALLNGDKSGASTKGTTTPTSRPEKKAGLGDSLKRNADVSDLSGNESSRRKKAKTNGSANGHLSPTDPAHLHRRLPSGYGSGSETDASRTGRPKTQHPNNAAPKHSPPGSRNGTPAGSRAGSPERLKFPSVEEVKAAIPPEGLVIGDLVKMFRPRIGPRGPEFIRLVKLVGRQDVVSKKIVPKD</sequence>
<feature type="compositionally biased region" description="Basic residues" evidence="7">
    <location>
        <begin position="417"/>
        <end position="429"/>
    </location>
</feature>
<dbReference type="OrthoDB" id="76676at2759"/>
<evidence type="ECO:0000256" key="4">
    <source>
        <dbReference type="ARBA" id="ARBA00023125"/>
    </source>
</evidence>
<reference evidence="8" key="1">
    <citation type="journal article" date="2020" name="Stud. Mycol.">
        <title>101 Dothideomycetes genomes: a test case for predicting lifestyles and emergence of pathogens.</title>
        <authorList>
            <person name="Haridas S."/>
            <person name="Albert R."/>
            <person name="Binder M."/>
            <person name="Bloem J."/>
            <person name="Labutti K."/>
            <person name="Salamov A."/>
            <person name="Andreopoulos B."/>
            <person name="Baker S."/>
            <person name="Barry K."/>
            <person name="Bills G."/>
            <person name="Bluhm B."/>
            <person name="Cannon C."/>
            <person name="Castanera R."/>
            <person name="Culley D."/>
            <person name="Daum C."/>
            <person name="Ezra D."/>
            <person name="Gonzalez J."/>
            <person name="Henrissat B."/>
            <person name="Kuo A."/>
            <person name="Liang C."/>
            <person name="Lipzen A."/>
            <person name="Lutzoni F."/>
            <person name="Magnuson J."/>
            <person name="Mondo S."/>
            <person name="Nolan M."/>
            <person name="Ohm R."/>
            <person name="Pangilinan J."/>
            <person name="Park H.-J."/>
            <person name="Ramirez L."/>
            <person name="Alfaro M."/>
            <person name="Sun H."/>
            <person name="Tritt A."/>
            <person name="Yoshinaga Y."/>
            <person name="Zwiers L.-H."/>
            <person name="Turgeon B."/>
            <person name="Goodwin S."/>
            <person name="Spatafora J."/>
            <person name="Crous P."/>
            <person name="Grigoriev I."/>
        </authorList>
    </citation>
    <scope>NUCLEOTIDE SEQUENCE</scope>
    <source>
        <strain evidence="8">CBS 116005</strain>
    </source>
</reference>
<dbReference type="GO" id="GO:0003677">
    <property type="term" value="F:DNA binding"/>
    <property type="evidence" value="ECO:0007669"/>
    <property type="project" value="UniProtKB-KW"/>
</dbReference>
<dbReference type="PANTHER" id="PTHR13011:SF0">
    <property type="entry name" value="GENERAL TRANSCRIPTION FACTOR IIF SUBUNIT 1"/>
    <property type="match status" value="1"/>
</dbReference>
<protein>
    <submittedName>
        <fullName evidence="8">Rap30/74 interaction domain-containing protein</fullName>
    </submittedName>
</protein>
<feature type="compositionally biased region" description="Basic and acidic residues" evidence="7">
    <location>
        <begin position="140"/>
        <end position="150"/>
    </location>
</feature>
<proteinExistence type="inferred from homology"/>
<dbReference type="EMBL" id="ML995894">
    <property type="protein sequence ID" value="KAF2765351.1"/>
    <property type="molecule type" value="Genomic_DNA"/>
</dbReference>
<feature type="compositionally biased region" description="Basic and acidic residues" evidence="7">
    <location>
        <begin position="593"/>
        <end position="604"/>
    </location>
</feature>
<feature type="compositionally biased region" description="Basic and acidic residues" evidence="7">
    <location>
        <begin position="200"/>
        <end position="221"/>
    </location>
</feature>
<dbReference type="GO" id="GO:0032968">
    <property type="term" value="P:positive regulation of transcription elongation by RNA polymerase II"/>
    <property type="evidence" value="ECO:0007669"/>
    <property type="project" value="InterPro"/>
</dbReference>
<evidence type="ECO:0000313" key="8">
    <source>
        <dbReference type="EMBL" id="KAF2765351.1"/>
    </source>
</evidence>
<feature type="region of interest" description="Disordered" evidence="7">
    <location>
        <begin position="133"/>
        <end position="221"/>
    </location>
</feature>
<evidence type="ECO:0000256" key="6">
    <source>
        <dbReference type="ARBA" id="ARBA00023242"/>
    </source>
</evidence>
<feature type="compositionally biased region" description="Basic and acidic residues" evidence="7">
    <location>
        <begin position="403"/>
        <end position="416"/>
    </location>
</feature>
<name>A0A6G1KXI1_9PEZI</name>
<keyword evidence="6" id="KW-0539">Nucleus</keyword>